<feature type="non-terminal residue" evidence="15">
    <location>
        <position position="547"/>
    </location>
</feature>
<dbReference type="GO" id="GO:0004523">
    <property type="term" value="F:RNA-DNA hybrid ribonuclease activity"/>
    <property type="evidence" value="ECO:0007669"/>
    <property type="project" value="UniProtKB-EC"/>
</dbReference>
<sequence>QMPLQRYHWTVLPQGMKNSPTICQWYVAKVISPICLQFPQVLIYHYMDDLLIAASDSKEMENALRAILEVIQKVRLCVSAEKVQKIVPWRYLGWKIRTQTVKPQQLTLQTQIKNLHDVQKVLGSINWLRPLLGVSNSDLSPLFELLKGDTDITGPRSLTPAAKNALEKVTRAIESRQAHHWHHALDLFFIILWDDVKPSGLLFQWDLSLQDPLMILEWIFLSHQSSKTILSQPEMFAHLIMKARERALTLTGSQITTIYAPLTDAYFVWLMQISLPFQVAIQGYSGQLSNHPPPHKLFHLSFSLAERPKRSLQPLDAVTFFTDGSGWTQKSVIVWKQWNSDVTLCSGSPQLVELAAVVRVFQNYTETPFNLVTDSAYVARRVTRTEATALKEVSKVQLFDLLQALVGLLNSRQSVFFVMHIRSHSDLPGFLAEGNRQADLLTLPVITLPDHVAQAKLSHLFSHQNAKGLKRQFELSMQQASKIIASCPDCRCTIISMGAEGVNPCGLHSLELWQTDVTHIPEFGIFKYSSIDTFSGALFSSCHKGEK</sequence>
<dbReference type="OrthoDB" id="9386368at2759"/>
<dbReference type="GO" id="GO:0003964">
    <property type="term" value="F:RNA-directed DNA polymerase activity"/>
    <property type="evidence" value="ECO:0007669"/>
    <property type="project" value="UniProtKB-KW"/>
</dbReference>
<dbReference type="SUPFAM" id="SSF56672">
    <property type="entry name" value="DNA/RNA polymerases"/>
    <property type="match status" value="1"/>
</dbReference>
<evidence type="ECO:0000259" key="14">
    <source>
        <dbReference type="PROSITE" id="PS50879"/>
    </source>
</evidence>
<feature type="domain" description="RNase H type-1" evidence="14">
    <location>
        <begin position="314"/>
        <end position="447"/>
    </location>
</feature>
<keyword evidence="10" id="KW-0238">DNA-binding</keyword>
<comment type="similarity">
    <text evidence="1">Belongs to the beta type-B retroviral polymerase family. HERV class-II K(HML-2) pol subfamily.</text>
</comment>
<keyword evidence="16" id="KW-1185">Reference proteome</keyword>
<dbReference type="InterPro" id="IPR010661">
    <property type="entry name" value="RVT_thumb"/>
</dbReference>
<dbReference type="InterPro" id="IPR043502">
    <property type="entry name" value="DNA/RNA_pol_sf"/>
</dbReference>
<dbReference type="Proteomes" id="UP000574528">
    <property type="component" value="Unassembled WGS sequence"/>
</dbReference>
<dbReference type="GO" id="GO:0035613">
    <property type="term" value="F:RNA stem-loop binding"/>
    <property type="evidence" value="ECO:0007669"/>
    <property type="project" value="TreeGrafter"/>
</dbReference>
<feature type="domain" description="Reverse transcriptase" evidence="13">
    <location>
        <begin position="1"/>
        <end position="96"/>
    </location>
</feature>
<proteinExistence type="inferred from homology"/>
<protein>
    <recommendedName>
        <fullName evidence="2">ribonuclease H</fullName>
        <ecNumber evidence="2">3.1.26.4</ecNumber>
    </recommendedName>
</protein>
<evidence type="ECO:0000256" key="2">
    <source>
        <dbReference type="ARBA" id="ARBA00012180"/>
    </source>
</evidence>
<keyword evidence="4" id="KW-0548">Nucleotidyltransferase</keyword>
<keyword evidence="8" id="KW-0378">Hydrolase</keyword>
<dbReference type="Pfam" id="PF00078">
    <property type="entry name" value="RVT_1"/>
    <property type="match status" value="1"/>
</dbReference>
<evidence type="ECO:0000313" key="15">
    <source>
        <dbReference type="EMBL" id="NXG47935.1"/>
    </source>
</evidence>
<organism evidence="15 16">
    <name type="scientific">Psilopogon haemacephalus</name>
    <name type="common">coppersmith barbet</name>
    <dbReference type="NCBI Taxonomy" id="2585815"/>
    <lineage>
        <taxon>Eukaryota</taxon>
        <taxon>Metazoa</taxon>
        <taxon>Chordata</taxon>
        <taxon>Craniata</taxon>
        <taxon>Vertebrata</taxon>
        <taxon>Euteleostomi</taxon>
        <taxon>Archelosauria</taxon>
        <taxon>Archosauria</taxon>
        <taxon>Dinosauria</taxon>
        <taxon>Saurischia</taxon>
        <taxon>Theropoda</taxon>
        <taxon>Coelurosauria</taxon>
        <taxon>Aves</taxon>
        <taxon>Neognathae</taxon>
        <taxon>Neoaves</taxon>
        <taxon>Telluraves</taxon>
        <taxon>Coraciimorphae</taxon>
        <taxon>Piciformes</taxon>
        <taxon>Megalaimidae</taxon>
        <taxon>Psilopogon</taxon>
    </lineage>
</organism>
<evidence type="ECO:0000256" key="7">
    <source>
        <dbReference type="ARBA" id="ARBA00022759"/>
    </source>
</evidence>
<evidence type="ECO:0000256" key="10">
    <source>
        <dbReference type="ARBA" id="ARBA00023125"/>
    </source>
</evidence>
<dbReference type="PANTHER" id="PTHR41694">
    <property type="entry name" value="ENDOGENOUS RETROVIRUS GROUP K MEMBER POL PROTEIN"/>
    <property type="match status" value="1"/>
</dbReference>
<comment type="caution">
    <text evidence="15">The sequence shown here is derived from an EMBL/GenBank/DDBJ whole genome shotgun (WGS) entry which is preliminary data.</text>
</comment>
<evidence type="ECO:0000259" key="12">
    <source>
        <dbReference type="PROSITE" id="PS50876"/>
    </source>
</evidence>
<keyword evidence="6" id="KW-0479">Metal-binding</keyword>
<dbReference type="GO" id="GO:0003677">
    <property type="term" value="F:DNA binding"/>
    <property type="evidence" value="ECO:0007669"/>
    <property type="project" value="UniProtKB-KW"/>
</dbReference>
<dbReference type="PROSITE" id="PS50876">
    <property type="entry name" value="ZF_INTEGRASE"/>
    <property type="match status" value="1"/>
</dbReference>
<reference evidence="15 16" key="1">
    <citation type="submission" date="2019-09" db="EMBL/GenBank/DDBJ databases">
        <title>Bird 10,000 Genomes (B10K) Project - Family phase.</title>
        <authorList>
            <person name="Zhang G."/>
        </authorList>
    </citation>
    <scope>NUCLEOTIDE SEQUENCE [LARGE SCALE GENOMIC DNA]</scope>
    <source>
        <strain evidence="15">B10K-DU-001-24</strain>
        <tissue evidence="15">Muscle</tissue>
    </source>
</reference>
<evidence type="ECO:0000256" key="6">
    <source>
        <dbReference type="ARBA" id="ARBA00022723"/>
    </source>
</evidence>
<dbReference type="Pfam" id="PF00075">
    <property type="entry name" value="RNase_H"/>
    <property type="match status" value="1"/>
</dbReference>
<dbReference type="InterPro" id="IPR002156">
    <property type="entry name" value="RNaseH_domain"/>
</dbReference>
<dbReference type="PANTHER" id="PTHR41694:SF3">
    <property type="entry name" value="RNA-DIRECTED DNA POLYMERASE-RELATED"/>
    <property type="match status" value="1"/>
</dbReference>
<dbReference type="SUPFAM" id="SSF53098">
    <property type="entry name" value="Ribonuclease H-like"/>
    <property type="match status" value="1"/>
</dbReference>
<dbReference type="InterPro" id="IPR003308">
    <property type="entry name" value="Integrase_Zn-bd_dom_N"/>
</dbReference>
<dbReference type="GO" id="GO:0008270">
    <property type="term" value="F:zinc ion binding"/>
    <property type="evidence" value="ECO:0007669"/>
    <property type="project" value="UniProtKB-KW"/>
</dbReference>
<keyword evidence="9" id="KW-0695">RNA-directed DNA polymerase</keyword>
<evidence type="ECO:0000313" key="16">
    <source>
        <dbReference type="Proteomes" id="UP000574528"/>
    </source>
</evidence>
<keyword evidence="3" id="KW-0808">Transferase</keyword>
<dbReference type="SUPFAM" id="SSF46919">
    <property type="entry name" value="N-terminal Zn binding domain of HIV integrase"/>
    <property type="match status" value="1"/>
</dbReference>
<dbReference type="AlphaFoldDB" id="A0A7K9C911"/>
<keyword evidence="5" id="KW-0540">Nuclease</keyword>
<name>A0A7K9C911_9PICI</name>
<dbReference type="EMBL" id="VWZI01013355">
    <property type="protein sequence ID" value="NXG47935.1"/>
    <property type="molecule type" value="Genomic_DNA"/>
</dbReference>
<dbReference type="InterPro" id="IPR036397">
    <property type="entry name" value="RNaseH_sf"/>
</dbReference>
<evidence type="ECO:0000256" key="11">
    <source>
        <dbReference type="PROSITE-ProRule" id="PRU00450"/>
    </source>
</evidence>
<evidence type="ECO:0000256" key="5">
    <source>
        <dbReference type="ARBA" id="ARBA00022722"/>
    </source>
</evidence>
<dbReference type="EC" id="3.1.26.4" evidence="2"/>
<feature type="domain" description="Integrase-type" evidence="12">
    <location>
        <begin position="450"/>
        <end position="491"/>
    </location>
</feature>
<keyword evidence="11" id="KW-0863">Zinc-finger</keyword>
<accession>A0A7K9C911</accession>
<feature type="non-terminal residue" evidence="15">
    <location>
        <position position="1"/>
    </location>
</feature>
<dbReference type="InterPro" id="IPR017856">
    <property type="entry name" value="Integrase-like_N"/>
</dbReference>
<evidence type="ECO:0000259" key="13">
    <source>
        <dbReference type="PROSITE" id="PS50878"/>
    </source>
</evidence>
<evidence type="ECO:0000256" key="1">
    <source>
        <dbReference type="ARBA" id="ARBA00010879"/>
    </source>
</evidence>
<dbReference type="Pfam" id="PF02022">
    <property type="entry name" value="Integrase_Zn"/>
    <property type="match status" value="1"/>
</dbReference>
<dbReference type="PROSITE" id="PS50878">
    <property type="entry name" value="RT_POL"/>
    <property type="match status" value="1"/>
</dbReference>
<keyword evidence="11" id="KW-0862">Zinc</keyword>
<keyword evidence="7" id="KW-0255">Endonuclease</keyword>
<dbReference type="InterPro" id="IPR000477">
    <property type="entry name" value="RT_dom"/>
</dbReference>
<evidence type="ECO:0000256" key="3">
    <source>
        <dbReference type="ARBA" id="ARBA00022679"/>
    </source>
</evidence>
<dbReference type="Gene3D" id="3.30.420.10">
    <property type="entry name" value="Ribonuclease H-like superfamily/Ribonuclease H"/>
    <property type="match status" value="1"/>
</dbReference>
<gene>
    <name evidence="15" type="primary">Ervk11</name>
    <name evidence="15" type="ORF">PSIHAE_R02261</name>
</gene>
<dbReference type="Gene3D" id="1.10.10.200">
    <property type="match status" value="1"/>
</dbReference>
<dbReference type="InterPro" id="IPR043128">
    <property type="entry name" value="Rev_trsase/Diguanyl_cyclase"/>
</dbReference>
<evidence type="ECO:0000256" key="4">
    <source>
        <dbReference type="ARBA" id="ARBA00022695"/>
    </source>
</evidence>
<dbReference type="Gene3D" id="3.30.70.270">
    <property type="match status" value="2"/>
</dbReference>
<dbReference type="Pfam" id="PF06817">
    <property type="entry name" value="RVT_thumb"/>
    <property type="match status" value="1"/>
</dbReference>
<dbReference type="PROSITE" id="PS50879">
    <property type="entry name" value="RNASE_H_1"/>
    <property type="match status" value="1"/>
</dbReference>
<evidence type="ECO:0000256" key="8">
    <source>
        <dbReference type="ARBA" id="ARBA00022801"/>
    </source>
</evidence>
<evidence type="ECO:0000256" key="9">
    <source>
        <dbReference type="ARBA" id="ARBA00022918"/>
    </source>
</evidence>
<dbReference type="InterPro" id="IPR012337">
    <property type="entry name" value="RNaseH-like_sf"/>
</dbReference>